<dbReference type="STRING" id="136857.CTEST_08705"/>
<sequence>MESNNWLIYLLFIVAGLLVGGVWSAYQAGNKLLTIVLAVFAAVALTGAVLWMLGAMT</sequence>
<keyword evidence="1" id="KW-0812">Transmembrane</keyword>
<evidence type="ECO:0000313" key="3">
    <source>
        <dbReference type="Proteomes" id="UP000035540"/>
    </source>
</evidence>
<dbReference type="RefSeq" id="WP_047253399.1">
    <property type="nucleotide sequence ID" value="NZ_CP011545.1"/>
</dbReference>
<organism evidence="2 3">
    <name type="scientific">Corynebacterium testudinoris</name>
    <dbReference type="NCBI Taxonomy" id="136857"/>
    <lineage>
        <taxon>Bacteria</taxon>
        <taxon>Bacillati</taxon>
        <taxon>Actinomycetota</taxon>
        <taxon>Actinomycetes</taxon>
        <taxon>Mycobacteriales</taxon>
        <taxon>Corynebacteriaceae</taxon>
        <taxon>Corynebacterium</taxon>
    </lineage>
</organism>
<name>A0A0G3H720_9CORY</name>
<keyword evidence="3" id="KW-1185">Reference proteome</keyword>
<reference evidence="2 3" key="1">
    <citation type="journal article" date="2015" name="Genome Announc.">
        <title>Complete Genome Sequence of the Type Strain Corynebacterium testudinoris DSM 44614, Recovered from Necrotic Lesions in the Mouth of a Tortoise.</title>
        <authorList>
            <person name="Ruckert C."/>
            <person name="Kriete M."/>
            <person name="Jaenicke S."/>
            <person name="Winkler A."/>
            <person name="Tauch A."/>
        </authorList>
    </citation>
    <scope>NUCLEOTIDE SEQUENCE [LARGE SCALE GENOMIC DNA]</scope>
    <source>
        <strain evidence="2 3">DSM 44614</strain>
    </source>
</reference>
<keyword evidence="1" id="KW-0472">Membrane</keyword>
<feature type="transmembrane region" description="Helical" evidence="1">
    <location>
        <begin position="32"/>
        <end position="53"/>
    </location>
</feature>
<accession>A0A0G3H720</accession>
<evidence type="ECO:0000256" key="1">
    <source>
        <dbReference type="SAM" id="Phobius"/>
    </source>
</evidence>
<gene>
    <name evidence="2" type="ORF">CTEST_08705</name>
</gene>
<dbReference type="EMBL" id="CP011545">
    <property type="protein sequence ID" value="AKK09171.1"/>
    <property type="molecule type" value="Genomic_DNA"/>
</dbReference>
<dbReference type="KEGG" id="cted:CTEST_08705"/>
<protein>
    <submittedName>
        <fullName evidence="2">Uncharacterized protein</fullName>
    </submittedName>
</protein>
<dbReference type="AlphaFoldDB" id="A0A0G3H720"/>
<dbReference type="PATRIC" id="fig|136857.5.peg.1730"/>
<dbReference type="Proteomes" id="UP000035540">
    <property type="component" value="Chromosome"/>
</dbReference>
<proteinExistence type="predicted"/>
<feature type="transmembrane region" description="Helical" evidence="1">
    <location>
        <begin position="6"/>
        <end position="25"/>
    </location>
</feature>
<reference evidence="3" key="2">
    <citation type="submission" date="2015-05" db="EMBL/GenBank/DDBJ databases">
        <title>Complete genome sequence of Corynebacterium testudinoris DSM 44614, recovered from necrotic lesions in the mouth of a tortoise.</title>
        <authorList>
            <person name="Ruckert C."/>
            <person name="Albersmeier A."/>
            <person name="Winkler A."/>
            <person name="Tauch A."/>
        </authorList>
    </citation>
    <scope>NUCLEOTIDE SEQUENCE [LARGE SCALE GENOMIC DNA]</scope>
    <source>
        <strain evidence="3">DSM 44614</strain>
    </source>
</reference>
<evidence type="ECO:0000313" key="2">
    <source>
        <dbReference type="EMBL" id="AKK09171.1"/>
    </source>
</evidence>
<keyword evidence="1" id="KW-1133">Transmembrane helix</keyword>